<dbReference type="EMBL" id="DXHU01000013">
    <property type="protein sequence ID" value="HIV98699.1"/>
    <property type="molecule type" value="Genomic_DNA"/>
</dbReference>
<protein>
    <submittedName>
        <fullName evidence="1">Uncharacterized protein</fullName>
    </submittedName>
</protein>
<name>A0A9D1TMH6_9SPIO</name>
<gene>
    <name evidence="1" type="ORF">IAB12_02830</name>
</gene>
<dbReference type="Proteomes" id="UP000823936">
    <property type="component" value="Unassembled WGS sequence"/>
</dbReference>
<reference evidence="1" key="2">
    <citation type="submission" date="2021-04" db="EMBL/GenBank/DDBJ databases">
        <authorList>
            <person name="Gilroy R."/>
        </authorList>
    </citation>
    <scope>NUCLEOTIDE SEQUENCE</scope>
    <source>
        <strain evidence="1">Gambia11-129</strain>
    </source>
</reference>
<evidence type="ECO:0000313" key="2">
    <source>
        <dbReference type="Proteomes" id="UP000823936"/>
    </source>
</evidence>
<sequence>MSGRISKLTLITPLYYKKKEYTYSSALQEIMKAERGTDIFLSLNVEYKDYGADLSVKSSGKKAPLNEEEKARVEKGEAEIKRKGEEAGIKDGSYYFEQFLFIPEEKDLFTLIAPLLSQNPDINYIYIRFFKESVLETVMQAFLPIKEKNDC</sequence>
<reference evidence="1" key="1">
    <citation type="journal article" date="2021" name="PeerJ">
        <title>Extensive microbial diversity within the chicken gut microbiome revealed by metagenomics and culture.</title>
        <authorList>
            <person name="Gilroy R."/>
            <person name="Ravi A."/>
            <person name="Getino M."/>
            <person name="Pursley I."/>
            <person name="Horton D.L."/>
            <person name="Alikhan N.F."/>
            <person name="Baker D."/>
            <person name="Gharbi K."/>
            <person name="Hall N."/>
            <person name="Watson M."/>
            <person name="Adriaenssens E.M."/>
            <person name="Foster-Nyarko E."/>
            <person name="Jarju S."/>
            <person name="Secka A."/>
            <person name="Antonio M."/>
            <person name="Oren A."/>
            <person name="Chaudhuri R.R."/>
            <person name="La Ragione R."/>
            <person name="Hildebrand F."/>
            <person name="Pallen M.J."/>
        </authorList>
    </citation>
    <scope>NUCLEOTIDE SEQUENCE</scope>
    <source>
        <strain evidence="1">Gambia11-129</strain>
    </source>
</reference>
<comment type="caution">
    <text evidence="1">The sequence shown here is derived from an EMBL/GenBank/DDBJ whole genome shotgun (WGS) entry which is preliminary data.</text>
</comment>
<evidence type="ECO:0000313" key="1">
    <source>
        <dbReference type="EMBL" id="HIV98699.1"/>
    </source>
</evidence>
<organism evidence="1 2">
    <name type="scientific">Candidatus Ornithospirochaeta avicola</name>
    <dbReference type="NCBI Taxonomy" id="2840896"/>
    <lineage>
        <taxon>Bacteria</taxon>
        <taxon>Pseudomonadati</taxon>
        <taxon>Spirochaetota</taxon>
        <taxon>Spirochaetia</taxon>
        <taxon>Spirochaetales</taxon>
        <taxon>Spirochaetaceae</taxon>
        <taxon>Spirochaetaceae incertae sedis</taxon>
        <taxon>Candidatus Ornithospirochaeta</taxon>
    </lineage>
</organism>
<dbReference type="AlphaFoldDB" id="A0A9D1TMH6"/>
<accession>A0A9D1TMH6</accession>
<proteinExistence type="predicted"/>